<dbReference type="Proteomes" id="UP000323386">
    <property type="component" value="Unassembled WGS sequence"/>
</dbReference>
<evidence type="ECO:0000256" key="1">
    <source>
        <dbReference type="PROSITE-ProRule" id="PRU00267"/>
    </source>
</evidence>
<dbReference type="GO" id="GO:0003677">
    <property type="term" value="F:DNA binding"/>
    <property type="evidence" value="ECO:0007669"/>
    <property type="project" value="UniProtKB-UniRule"/>
</dbReference>
<feature type="region of interest" description="Disordered" evidence="2">
    <location>
        <begin position="1"/>
        <end position="59"/>
    </location>
</feature>
<dbReference type="Pfam" id="PF00505">
    <property type="entry name" value="HMG_box"/>
    <property type="match status" value="1"/>
</dbReference>
<feature type="compositionally biased region" description="Low complexity" evidence="2">
    <location>
        <begin position="826"/>
        <end position="850"/>
    </location>
</feature>
<dbReference type="AlphaFoldDB" id="A0A5C3F685"/>
<feature type="compositionally biased region" description="Polar residues" evidence="2">
    <location>
        <begin position="686"/>
        <end position="695"/>
    </location>
</feature>
<feature type="DNA-binding region" description="HMG box" evidence="1">
    <location>
        <begin position="53"/>
        <end position="123"/>
    </location>
</feature>
<feature type="region of interest" description="Disordered" evidence="2">
    <location>
        <begin position="933"/>
        <end position="965"/>
    </location>
</feature>
<feature type="compositionally biased region" description="Basic residues" evidence="2">
    <location>
        <begin position="611"/>
        <end position="635"/>
    </location>
</feature>
<feature type="compositionally biased region" description="Basic and acidic residues" evidence="2">
    <location>
        <begin position="398"/>
        <end position="413"/>
    </location>
</feature>
<dbReference type="SUPFAM" id="SSF47095">
    <property type="entry name" value="HMG-box"/>
    <property type="match status" value="1"/>
</dbReference>
<feature type="region of interest" description="Disordered" evidence="2">
    <location>
        <begin position="674"/>
        <end position="696"/>
    </location>
</feature>
<dbReference type="InterPro" id="IPR009071">
    <property type="entry name" value="HMG_box_dom"/>
</dbReference>
<feature type="compositionally biased region" description="Basic and acidic residues" evidence="2">
    <location>
        <begin position="1"/>
        <end position="10"/>
    </location>
</feature>
<evidence type="ECO:0000256" key="2">
    <source>
        <dbReference type="SAM" id="MobiDB-lite"/>
    </source>
</evidence>
<evidence type="ECO:0000313" key="5">
    <source>
        <dbReference type="Proteomes" id="UP000323386"/>
    </source>
</evidence>
<feature type="compositionally biased region" description="Polar residues" evidence="2">
    <location>
        <begin position="215"/>
        <end position="241"/>
    </location>
</feature>
<feature type="region of interest" description="Disordered" evidence="2">
    <location>
        <begin position="586"/>
        <end position="648"/>
    </location>
</feature>
<dbReference type="PROSITE" id="PS50118">
    <property type="entry name" value="HMG_BOX_2"/>
    <property type="match status" value="1"/>
</dbReference>
<feature type="compositionally biased region" description="Low complexity" evidence="2">
    <location>
        <begin position="809"/>
        <end position="819"/>
    </location>
</feature>
<gene>
    <name evidence="4" type="ORF">PSFLO_04220</name>
</gene>
<organism evidence="4 5">
    <name type="scientific">Pseudozyma flocculosa</name>
    <dbReference type="NCBI Taxonomy" id="84751"/>
    <lineage>
        <taxon>Eukaryota</taxon>
        <taxon>Fungi</taxon>
        <taxon>Dikarya</taxon>
        <taxon>Basidiomycota</taxon>
        <taxon>Ustilaginomycotina</taxon>
        <taxon>Ustilaginomycetes</taxon>
        <taxon>Ustilaginales</taxon>
        <taxon>Ustilaginaceae</taxon>
        <taxon>Pseudozyma</taxon>
    </lineage>
</organism>
<proteinExistence type="predicted"/>
<evidence type="ECO:0000313" key="4">
    <source>
        <dbReference type="EMBL" id="SPO38741.1"/>
    </source>
</evidence>
<keyword evidence="1" id="KW-0539">Nucleus</keyword>
<name>A0A5C3F685_9BASI</name>
<dbReference type="GO" id="GO:0005634">
    <property type="term" value="C:nucleus"/>
    <property type="evidence" value="ECO:0007669"/>
    <property type="project" value="UniProtKB-UniRule"/>
</dbReference>
<reference evidence="4 5" key="1">
    <citation type="submission" date="2018-03" db="EMBL/GenBank/DDBJ databases">
        <authorList>
            <person name="Guldener U."/>
        </authorList>
    </citation>
    <scope>NUCLEOTIDE SEQUENCE [LARGE SCALE GENOMIC DNA]</scope>
    <source>
        <strain evidence="4 5">DAOM196992</strain>
    </source>
</reference>
<keyword evidence="1" id="KW-0238">DNA-binding</keyword>
<feature type="compositionally biased region" description="Low complexity" evidence="2">
    <location>
        <begin position="777"/>
        <end position="793"/>
    </location>
</feature>
<feature type="domain" description="HMG box" evidence="3">
    <location>
        <begin position="53"/>
        <end position="123"/>
    </location>
</feature>
<feature type="region of interest" description="Disordered" evidence="2">
    <location>
        <begin position="864"/>
        <end position="883"/>
    </location>
</feature>
<evidence type="ECO:0000259" key="3">
    <source>
        <dbReference type="PROSITE" id="PS50118"/>
    </source>
</evidence>
<keyword evidence="5" id="KW-1185">Reference proteome</keyword>
<dbReference type="InterPro" id="IPR036910">
    <property type="entry name" value="HMG_box_dom_sf"/>
</dbReference>
<feature type="region of interest" description="Disordered" evidence="2">
    <location>
        <begin position="387"/>
        <end position="414"/>
    </location>
</feature>
<feature type="compositionally biased region" description="Low complexity" evidence="2">
    <location>
        <begin position="586"/>
        <end position="610"/>
    </location>
</feature>
<feature type="compositionally biased region" description="Pro residues" evidence="2">
    <location>
        <begin position="46"/>
        <end position="55"/>
    </location>
</feature>
<dbReference type="Gene3D" id="1.10.30.10">
    <property type="entry name" value="High mobility group box domain"/>
    <property type="match status" value="1"/>
</dbReference>
<sequence>MQPKSPRRDSTSSLSSIFATDHEDEGSTRDPPVRRTWIKVTKARPTRPPAPPPSRPANSFILFRGDFSRNYRQQNPKSRTTSQLISQMASKAWAESSEEVRQQYGELSVARAREHRQMLAAHQADKPCAVAQSGAAVTATTGAADASAASSDAATRVTAAAAKRWRKVSTASQRKRKSIDAALEAATPSDPAVAAPPIELIKRSPAKRGRRSLDALQTSSQSTGAKASAQNTRSRSQSVSSAVHARASQPDQPEKAQPPPLPVGQAVTTEGKEDLVDGLYKALGPEKARKLAESLKRRGWTVPSLSQTDQHTLQDWTVTSSYSATAPRPDGTAAPWEVFANHTMCQAPPRAYYSDAMLEQLGLLTAPPDTCAGQAAPDFDIAESHAADGATSDTIQPKQHESPRDGHDYRGKMAADPSHQYDIFDPFQQQPADLPAADGYGLPQRQLHQPTIASTNESAVIDDLLRAIFPETSQPRLDPNFATELKLFSQPPKLDSDASVQATFSSFDRQDHPLAQTAVCEANAYGESCTMLSNSAAAGADHGATDLMPAFDMPAAIDQLPTFDPPMLGPLFFDVASSTLATTPAADATRAQTQQQQPPGTPSGTPTRSQSLRHRRQQSRSKSPGRKERHQRRNSHAPTSMPFSPPVTGVDSTWLQDFLDQTAVHAAPMHNFSRPLSITSPPPTAAPNQAPSTVKTDTEVPEWGSWLQNLDPSAGYGGPSLGQAASTISAPNAVPPWHPVADSLSPIKAPSPVIMNHNYPSSSSAQQPHHAHDLGDASAAPHHPAASSGARSSLEAAMTFRRQIPPPLSLHSPPSSTTSTGGGASTGSTTDATSTSASTSKLAKWATKATQKSRTLLDRFKSTPLSPHRQAQHGAFSPPPNVLPRPLFVYLDETAEAAEGEGQAQAQGSAPYPSSACLTAIETVSVPPDTASFSLEQQQQQPQQAGKVEQRGGGARQTTPVAEQPTIKLNGEYTREELLRLVQGRI</sequence>
<feature type="region of interest" description="Disordered" evidence="2">
    <location>
        <begin position="755"/>
        <end position="850"/>
    </location>
</feature>
<feature type="region of interest" description="Disordered" evidence="2">
    <location>
        <begin position="163"/>
        <end position="266"/>
    </location>
</feature>
<accession>A0A5C3F685</accession>
<dbReference type="EMBL" id="OOIP01000011">
    <property type="protein sequence ID" value="SPO38741.1"/>
    <property type="molecule type" value="Genomic_DNA"/>
</dbReference>
<feature type="compositionally biased region" description="Basic residues" evidence="2">
    <location>
        <begin position="163"/>
        <end position="177"/>
    </location>
</feature>
<dbReference type="SMART" id="SM00398">
    <property type="entry name" value="HMG"/>
    <property type="match status" value="1"/>
</dbReference>
<protein>
    <recommendedName>
        <fullName evidence="3">HMG box domain-containing protein</fullName>
    </recommendedName>
</protein>